<dbReference type="InterPro" id="IPR022601">
    <property type="entry name" value="DUF3160"/>
</dbReference>
<proteinExistence type="predicted"/>
<dbReference type="Proteomes" id="UP001632037">
    <property type="component" value="Unassembled WGS sequence"/>
</dbReference>
<evidence type="ECO:0000313" key="2">
    <source>
        <dbReference type="Proteomes" id="UP001632037"/>
    </source>
</evidence>
<dbReference type="AlphaFoldDB" id="A0ABD3GBS7"/>
<sequence length="784" mass="88172">MGGGDVGAAFEATLKRIGTKLTPEDLTKLYPPPNGDEKDTPILLEDCKFFDLFDADPVESRKITERLREDAAQQHGASYMNQILMSTTHHPLKRMQTTDYRLTPGEKAKLASNGVVVVERMPAKSFADIYYHLYTDDMPVFVTADSVLHAWHRSFDAFLVDVEVQILSPTLDKVLETTLSKCTEAISAAPKGDCDKRRAMADIELFLRVALSLLRGKRAHGLAENKLKLKHLLSFIRKEKTAETEILSAKRDVDFSQFKPRGHYTKSEELMRYFRSMIWLGTIDFRIAGGDNPDEDLHQLLCAVTLVNFLQDSNMLEVVERVDALISSMVADGGMGADSLSPAQLASLLPAFDCKDMSLEDIQILILQKGVGAQLINGHPRTEYQPLRSTMPMTPPTSFALLGQRFVWSSFIFSRLVFDQVLFEDEKQKRRIPSAVDVAFTLFGNDSAAQVLADRMNAEPQKNAGFGSPEFVPFRDGIPFSSNLVALRQLLDQEFDNEDVTSSLDSDGKSSISMLWQKALRGLSRPSPNPSRTFQSNVWRLRQMNTQLGSFTQLRHDTLLYAKQSYGMRCGCEYADGMVDPYPLFWQRMGELAKQMATMTEKVLAPLVEFSVEHSQKSNNSLFDSTFVVAKSKRFFGSFAETMQLIEEIARLQANHQPLLDDQVNFLKTVMEERFGSGGSRYCGWYPGLFYESREDSGKSDVIVADVHTDSPSSVHRDPGGVLHLGVGNPLMAFFVVDNTMFAGPVFSSYELVTPIDKRLTDEEFKRKLPAMRMPEWAHRSYLC</sequence>
<comment type="caution">
    <text evidence="1">The sequence shown here is derived from an EMBL/GenBank/DDBJ whole genome shotgun (WGS) entry which is preliminary data.</text>
</comment>
<protein>
    <submittedName>
        <fullName evidence="1">Uncharacterized protein</fullName>
    </submittedName>
</protein>
<evidence type="ECO:0000313" key="1">
    <source>
        <dbReference type="EMBL" id="KAL3674614.1"/>
    </source>
</evidence>
<reference evidence="1 2" key="1">
    <citation type="submission" date="2024-09" db="EMBL/GenBank/DDBJ databases">
        <title>Genome sequencing and assembly of Phytophthora oleae, isolate VK10A, causative agent of rot of olive drupes.</title>
        <authorList>
            <person name="Conti Taguali S."/>
            <person name="Riolo M."/>
            <person name="La Spada F."/>
            <person name="Cacciola S.O."/>
            <person name="Dionisio G."/>
        </authorList>
    </citation>
    <scope>NUCLEOTIDE SEQUENCE [LARGE SCALE GENOMIC DNA]</scope>
    <source>
        <strain evidence="1 2">VK10A</strain>
    </source>
</reference>
<accession>A0ABD3GBS7</accession>
<name>A0ABD3GBS7_9STRA</name>
<keyword evidence="2" id="KW-1185">Reference proteome</keyword>
<dbReference type="SMART" id="SM01325">
    <property type="entry name" value="DUF3160"/>
    <property type="match status" value="1"/>
</dbReference>
<organism evidence="1 2">
    <name type="scientific">Phytophthora oleae</name>
    <dbReference type="NCBI Taxonomy" id="2107226"/>
    <lineage>
        <taxon>Eukaryota</taxon>
        <taxon>Sar</taxon>
        <taxon>Stramenopiles</taxon>
        <taxon>Oomycota</taxon>
        <taxon>Peronosporomycetes</taxon>
        <taxon>Peronosporales</taxon>
        <taxon>Peronosporaceae</taxon>
        <taxon>Phytophthora</taxon>
    </lineage>
</organism>
<dbReference type="Pfam" id="PF11369">
    <property type="entry name" value="DUF3160"/>
    <property type="match status" value="1"/>
</dbReference>
<dbReference type="EMBL" id="JBIMZQ010000001">
    <property type="protein sequence ID" value="KAL3674614.1"/>
    <property type="molecule type" value="Genomic_DNA"/>
</dbReference>
<gene>
    <name evidence="1" type="ORF">V7S43_000557</name>
</gene>